<dbReference type="RefSeq" id="WP_265617552.1">
    <property type="nucleotide sequence ID" value="NZ_JAPFRD010000010.1"/>
</dbReference>
<proteinExistence type="inferred from homology"/>
<dbReference type="Pfam" id="PF04241">
    <property type="entry name" value="DUF423"/>
    <property type="match status" value="1"/>
</dbReference>
<evidence type="ECO:0000256" key="1">
    <source>
        <dbReference type="ARBA" id="ARBA00004141"/>
    </source>
</evidence>
<keyword evidence="3 6" id="KW-0812">Transmembrane</keyword>
<feature type="transmembrane region" description="Helical" evidence="6">
    <location>
        <begin position="70"/>
        <end position="89"/>
    </location>
</feature>
<organism evidence="8 9">
    <name type="scientific">Alteromonas aquimaris</name>
    <dbReference type="NCBI Taxonomy" id="2998417"/>
    <lineage>
        <taxon>Bacteria</taxon>
        <taxon>Pseudomonadati</taxon>
        <taxon>Pseudomonadota</taxon>
        <taxon>Gammaproteobacteria</taxon>
        <taxon>Alteromonadales</taxon>
        <taxon>Alteromonadaceae</taxon>
        <taxon>Alteromonas/Salinimonas group</taxon>
        <taxon>Alteromonas</taxon>
    </lineage>
</organism>
<keyword evidence="9" id="KW-1185">Reference proteome</keyword>
<reference evidence="8" key="1">
    <citation type="submission" date="2022-11" db="EMBL/GenBank/DDBJ databases">
        <title>Alteromonas sp. nov., isolated from sea water of the Qingdao.</title>
        <authorList>
            <person name="Wang Q."/>
        </authorList>
    </citation>
    <scope>NUCLEOTIDE SEQUENCE</scope>
    <source>
        <strain evidence="8">ASW11-7</strain>
    </source>
</reference>
<protein>
    <submittedName>
        <fullName evidence="8">DUF423 domain-containing protein</fullName>
    </submittedName>
</protein>
<evidence type="ECO:0000256" key="7">
    <source>
        <dbReference type="SAM" id="SignalP"/>
    </source>
</evidence>
<feature type="transmembrane region" description="Helical" evidence="6">
    <location>
        <begin position="46"/>
        <end position="63"/>
    </location>
</feature>
<comment type="similarity">
    <text evidence="2">Belongs to the UPF0382 family.</text>
</comment>
<comment type="subcellular location">
    <subcellularLocation>
        <location evidence="1">Membrane</location>
        <topology evidence="1">Multi-pass membrane protein</topology>
    </subcellularLocation>
</comment>
<evidence type="ECO:0000313" key="9">
    <source>
        <dbReference type="Proteomes" id="UP001142810"/>
    </source>
</evidence>
<evidence type="ECO:0000256" key="2">
    <source>
        <dbReference type="ARBA" id="ARBA00009694"/>
    </source>
</evidence>
<feature type="transmembrane region" description="Helical" evidence="6">
    <location>
        <begin position="95"/>
        <end position="119"/>
    </location>
</feature>
<keyword evidence="7" id="KW-0732">Signal</keyword>
<dbReference type="InterPro" id="IPR006696">
    <property type="entry name" value="DUF423"/>
</dbReference>
<dbReference type="PANTHER" id="PTHR43461">
    <property type="entry name" value="TRANSMEMBRANE PROTEIN 256"/>
    <property type="match status" value="1"/>
</dbReference>
<evidence type="ECO:0000313" key="8">
    <source>
        <dbReference type="EMBL" id="MCW8108817.1"/>
    </source>
</evidence>
<dbReference type="Proteomes" id="UP001142810">
    <property type="component" value="Unassembled WGS sequence"/>
</dbReference>
<evidence type="ECO:0000256" key="6">
    <source>
        <dbReference type="SAM" id="Phobius"/>
    </source>
</evidence>
<keyword evidence="4 6" id="KW-1133">Transmembrane helix</keyword>
<gene>
    <name evidence="8" type="ORF">OPS25_09960</name>
</gene>
<keyword evidence="5 6" id="KW-0472">Membrane</keyword>
<accession>A0ABT3P7S4</accession>
<evidence type="ECO:0000256" key="5">
    <source>
        <dbReference type="ARBA" id="ARBA00023136"/>
    </source>
</evidence>
<feature type="chain" id="PRO_5045327718" evidence="7">
    <location>
        <begin position="23"/>
        <end position="125"/>
    </location>
</feature>
<dbReference type="PANTHER" id="PTHR43461:SF1">
    <property type="entry name" value="TRANSMEMBRANE PROTEIN 256"/>
    <property type="match status" value="1"/>
</dbReference>
<comment type="caution">
    <text evidence="8">The sequence shown here is derived from an EMBL/GenBank/DDBJ whole genome shotgun (WGS) entry which is preliminary data.</text>
</comment>
<sequence>MRLFFVAGALSAFLAVVLGAFAAHELKDSLSADALKVFETGVRYQMYHALAMLLLPALSAFGHHRWLKRAGWAFLIGSLLFSGSLYLLATTGQPVFGPITPVGGVAFIIGWLCLFAASLRGFNND</sequence>
<evidence type="ECO:0000256" key="4">
    <source>
        <dbReference type="ARBA" id="ARBA00022989"/>
    </source>
</evidence>
<name>A0ABT3P7S4_9ALTE</name>
<evidence type="ECO:0000256" key="3">
    <source>
        <dbReference type="ARBA" id="ARBA00022692"/>
    </source>
</evidence>
<feature type="signal peptide" evidence="7">
    <location>
        <begin position="1"/>
        <end position="22"/>
    </location>
</feature>
<dbReference type="EMBL" id="JAPFRD010000010">
    <property type="protein sequence ID" value="MCW8108817.1"/>
    <property type="molecule type" value="Genomic_DNA"/>
</dbReference>